<feature type="chain" id="PRO_5040573472" evidence="2">
    <location>
        <begin position="22"/>
        <end position="152"/>
    </location>
</feature>
<reference evidence="3" key="1">
    <citation type="submission" date="2016-10" db="EMBL/GenBank/DDBJ databases">
        <title>Novel effectors identified in the apoplast of Cladosporium fulvum-infected tomato.</title>
        <authorList>
            <person name="Mesarich C.H."/>
            <person name="de Wit P.J.G.M."/>
        </authorList>
    </citation>
    <scope>NUCLEOTIDE SEQUENCE</scope>
    <source>
        <strain evidence="3">0WU</strain>
    </source>
</reference>
<gene>
    <name evidence="3" type="primary">CE54</name>
    <name evidence="4" type="ORF">CLAFUR5_14678</name>
</gene>
<keyword evidence="5" id="KW-1185">Reference proteome</keyword>
<name>A0A1P8YXT7_PASFU</name>
<evidence type="ECO:0000256" key="1">
    <source>
        <dbReference type="SAM" id="MobiDB-lite"/>
    </source>
</evidence>
<dbReference type="OrthoDB" id="10620275at2759"/>
<organism evidence="3">
    <name type="scientific">Passalora fulva</name>
    <name type="common">Tomato leaf mold</name>
    <name type="synonym">Cladosporium fulvum</name>
    <dbReference type="NCBI Taxonomy" id="5499"/>
    <lineage>
        <taxon>Eukaryota</taxon>
        <taxon>Fungi</taxon>
        <taxon>Dikarya</taxon>
        <taxon>Ascomycota</taxon>
        <taxon>Pezizomycotina</taxon>
        <taxon>Dothideomycetes</taxon>
        <taxon>Dothideomycetidae</taxon>
        <taxon>Mycosphaerellales</taxon>
        <taxon>Mycosphaerellaceae</taxon>
        <taxon>Fulvia</taxon>
    </lineage>
</organism>
<feature type="signal peptide" evidence="2">
    <location>
        <begin position="1"/>
        <end position="21"/>
    </location>
</feature>
<protein>
    <submittedName>
        <fullName evidence="3">Putative effector 54</fullName>
    </submittedName>
</protein>
<dbReference type="EMBL" id="KX943086">
    <property type="protein sequence ID" value="AQA29257.1"/>
    <property type="molecule type" value="Genomic_DNA"/>
</dbReference>
<sequence>MRSSIVSLLAIQLAFLAVGNTMPTDPAGYTDLSAPEMEGSTDLSAPDVEKSTDLSAPDVEKSTGLSAPEMKEDVNSSPQSSLCENLHIEVLGHRLGWCAGCKRLEICVTVLAETGASCAAAYVPGAQAALLACLLSIGVDEYEASKCTDGLC</sequence>
<reference evidence="4" key="3">
    <citation type="journal article" date="2022" name="Microb. Genom.">
        <title>A chromosome-scale genome assembly of the tomato pathogen Cladosporium fulvum reveals a compartmentalized genome architecture and the presence of a dispensable chromosome.</title>
        <authorList>
            <person name="Zaccaron A.Z."/>
            <person name="Chen L.H."/>
            <person name="Samaras A."/>
            <person name="Stergiopoulos I."/>
        </authorList>
    </citation>
    <scope>NUCLEOTIDE SEQUENCE</scope>
    <source>
        <strain evidence="4">Race5_Kim</strain>
    </source>
</reference>
<dbReference type="Proteomes" id="UP000756132">
    <property type="component" value="Chromosome 10"/>
</dbReference>
<keyword evidence="2" id="KW-0732">Signal</keyword>
<reference evidence="4" key="2">
    <citation type="submission" date="2021-12" db="EMBL/GenBank/DDBJ databases">
        <authorList>
            <person name="Zaccaron A."/>
            <person name="Stergiopoulos I."/>
        </authorList>
    </citation>
    <scope>NUCLEOTIDE SEQUENCE</scope>
    <source>
        <strain evidence="4">Race5_Kim</strain>
    </source>
</reference>
<proteinExistence type="predicted"/>
<accession>A0A1P8YXT7</accession>
<evidence type="ECO:0000313" key="4">
    <source>
        <dbReference type="EMBL" id="UJO22661.1"/>
    </source>
</evidence>
<evidence type="ECO:0000256" key="2">
    <source>
        <dbReference type="SAM" id="SignalP"/>
    </source>
</evidence>
<dbReference type="EMBL" id="CP090172">
    <property type="protein sequence ID" value="UJO22661.1"/>
    <property type="molecule type" value="Genomic_DNA"/>
</dbReference>
<evidence type="ECO:0000313" key="5">
    <source>
        <dbReference type="Proteomes" id="UP000756132"/>
    </source>
</evidence>
<feature type="region of interest" description="Disordered" evidence="1">
    <location>
        <begin position="27"/>
        <end position="79"/>
    </location>
</feature>
<evidence type="ECO:0000313" key="3">
    <source>
        <dbReference type="EMBL" id="AQA29257.1"/>
    </source>
</evidence>
<dbReference type="AlphaFoldDB" id="A0A1P8YXT7"/>